<proteinExistence type="predicted"/>
<dbReference type="InterPro" id="IPR052407">
    <property type="entry name" value="BTB_POZ_domain_cont_9"/>
</dbReference>
<dbReference type="Pfam" id="PF00651">
    <property type="entry name" value="BTB"/>
    <property type="match status" value="1"/>
</dbReference>
<name>A0A397JQE2_9GLOM</name>
<dbReference type="Gene3D" id="3.30.710.10">
    <property type="entry name" value="Potassium Channel Kv1.1, Chain A"/>
    <property type="match status" value="1"/>
</dbReference>
<dbReference type="AlphaFoldDB" id="A0A397JQE2"/>
<dbReference type="PANTHER" id="PTHR46306">
    <property type="entry name" value="BTB/POZ DOMAIN-CONTAINING PROTEIN 9"/>
    <property type="match status" value="1"/>
</dbReference>
<evidence type="ECO:0000259" key="1">
    <source>
        <dbReference type="PROSITE" id="PS50097"/>
    </source>
</evidence>
<dbReference type="InterPro" id="IPR006571">
    <property type="entry name" value="TLDc_dom"/>
</dbReference>
<evidence type="ECO:0000313" key="3">
    <source>
        <dbReference type="EMBL" id="RHZ89582.1"/>
    </source>
</evidence>
<sequence length="483" mass="56056">MALNFFENLSSDFLKLLENGDEHNVIIEVGESSIMQPFKVHSTVLCYRCPYLYDEFKKSTISNDDDIKIIQKPQISAKIFDIIIKYIYGATVNLENVETSIIFDLLMTADEFQLVELTARLQTFLIENQSSWLESNFSNIYSSSFQTHSKALQDYCNDIIAKHPNFIFESNDFNTLPETALVSIIQRDDLQLEESKIWDYVIQWGISQNNTLPSNVNDWIEKDFQILKSTIQQCLPHIRYFQISKESIMENVFPYRQILDENLWADVLKHFMSLSRNSITSTILPPREISTNQFPNSEYTFQITSSIITKEQATEIASWIDKREIAYDVNNNPYEFNLILRGSRDGFETTVFWEFCDQKTNVVIVAKVKDSDETIGGYNPIGWDSNLDSLNSQYSETNDSFIFSLKNRNIKNSILSRVKVPSKAIYNYNRLSYAACFGNDLFMNGNQSFSITFVDGYEKLIRKQAGSFSIDDYEVFQIKRKYI</sequence>
<dbReference type="InterPro" id="IPR011705">
    <property type="entry name" value="BACK"/>
</dbReference>
<dbReference type="Gene3D" id="1.25.40.420">
    <property type="match status" value="1"/>
</dbReference>
<dbReference type="Proteomes" id="UP000266861">
    <property type="component" value="Unassembled WGS sequence"/>
</dbReference>
<dbReference type="SUPFAM" id="SSF54695">
    <property type="entry name" value="POZ domain"/>
    <property type="match status" value="1"/>
</dbReference>
<dbReference type="OrthoDB" id="1022638at2759"/>
<evidence type="ECO:0000259" key="2">
    <source>
        <dbReference type="PROSITE" id="PS51886"/>
    </source>
</evidence>
<evidence type="ECO:0000313" key="4">
    <source>
        <dbReference type="Proteomes" id="UP000266861"/>
    </source>
</evidence>
<dbReference type="Pfam" id="PF07707">
    <property type="entry name" value="BACK"/>
    <property type="match status" value="1"/>
</dbReference>
<dbReference type="InterPro" id="IPR011333">
    <property type="entry name" value="SKP1/BTB/POZ_sf"/>
</dbReference>
<dbReference type="Pfam" id="PF07534">
    <property type="entry name" value="TLD"/>
    <property type="match status" value="1"/>
</dbReference>
<reference evidence="3 4" key="1">
    <citation type="submission" date="2018-08" db="EMBL/GenBank/DDBJ databases">
        <title>Genome and evolution of the arbuscular mycorrhizal fungus Diversispora epigaea (formerly Glomus versiforme) and its bacterial endosymbionts.</title>
        <authorList>
            <person name="Sun X."/>
            <person name="Fei Z."/>
            <person name="Harrison M."/>
        </authorList>
    </citation>
    <scope>NUCLEOTIDE SEQUENCE [LARGE SCALE GENOMIC DNA]</scope>
    <source>
        <strain evidence="3 4">IT104</strain>
    </source>
</reference>
<keyword evidence="4" id="KW-1185">Reference proteome</keyword>
<accession>A0A397JQE2</accession>
<dbReference type="EMBL" id="PQFF01000011">
    <property type="protein sequence ID" value="RHZ89582.1"/>
    <property type="molecule type" value="Genomic_DNA"/>
</dbReference>
<gene>
    <name evidence="3" type="ORF">Glove_13g221</name>
</gene>
<organism evidence="3 4">
    <name type="scientific">Diversispora epigaea</name>
    <dbReference type="NCBI Taxonomy" id="1348612"/>
    <lineage>
        <taxon>Eukaryota</taxon>
        <taxon>Fungi</taxon>
        <taxon>Fungi incertae sedis</taxon>
        <taxon>Mucoromycota</taxon>
        <taxon>Glomeromycotina</taxon>
        <taxon>Glomeromycetes</taxon>
        <taxon>Diversisporales</taxon>
        <taxon>Diversisporaceae</taxon>
        <taxon>Diversispora</taxon>
    </lineage>
</organism>
<protein>
    <recommendedName>
        <fullName evidence="5">BTB domain-containing protein</fullName>
    </recommendedName>
</protein>
<feature type="domain" description="TLDc" evidence="2">
    <location>
        <begin position="306"/>
        <end position="479"/>
    </location>
</feature>
<feature type="domain" description="BTB" evidence="1">
    <location>
        <begin position="23"/>
        <end position="96"/>
    </location>
</feature>
<evidence type="ECO:0008006" key="5">
    <source>
        <dbReference type="Google" id="ProtNLM"/>
    </source>
</evidence>
<dbReference type="PROSITE" id="PS51886">
    <property type="entry name" value="TLDC"/>
    <property type="match status" value="1"/>
</dbReference>
<dbReference type="InterPro" id="IPR000210">
    <property type="entry name" value="BTB/POZ_dom"/>
</dbReference>
<comment type="caution">
    <text evidence="3">The sequence shown here is derived from an EMBL/GenBank/DDBJ whole genome shotgun (WGS) entry which is preliminary data.</text>
</comment>
<dbReference type="GO" id="GO:0005737">
    <property type="term" value="C:cytoplasm"/>
    <property type="evidence" value="ECO:0007669"/>
    <property type="project" value="TreeGrafter"/>
</dbReference>
<dbReference type="PANTHER" id="PTHR46306:SF1">
    <property type="entry name" value="BTB_POZ DOMAIN-CONTAINING PROTEIN 9"/>
    <property type="match status" value="1"/>
</dbReference>
<dbReference type="PROSITE" id="PS50097">
    <property type="entry name" value="BTB"/>
    <property type="match status" value="1"/>
</dbReference>
<dbReference type="SMART" id="SM00225">
    <property type="entry name" value="BTB"/>
    <property type="match status" value="1"/>
</dbReference>